<evidence type="ECO:0000256" key="9">
    <source>
        <dbReference type="ARBA" id="ARBA00022617"/>
    </source>
</evidence>
<evidence type="ECO:0000256" key="11">
    <source>
        <dbReference type="ARBA" id="ARBA00023002"/>
    </source>
</evidence>
<protein>
    <recommendedName>
        <fullName evidence="7">Nitrate reductase [NADPH]</fullName>
        <ecNumber evidence="6">1.7.1.3</ecNumber>
        <ecNumber evidence="5">1.8.3.1</ecNumber>
    </recommendedName>
</protein>
<comment type="cofactor">
    <cofactor evidence="1">
        <name>Mo-molybdopterin</name>
        <dbReference type="ChEBI" id="CHEBI:71302"/>
    </cofactor>
</comment>
<dbReference type="GO" id="GO:0050464">
    <property type="term" value="F:nitrate reductase (NADPH) activity"/>
    <property type="evidence" value="ECO:0007669"/>
    <property type="project" value="UniProtKB-EC"/>
</dbReference>
<dbReference type="EC" id="1.8.3.1" evidence="5"/>
<comment type="cofactor">
    <cofactor evidence="2">
        <name>heme b</name>
        <dbReference type="ChEBI" id="CHEBI:60344"/>
    </cofactor>
</comment>
<dbReference type="PRINTS" id="PR00407">
    <property type="entry name" value="EUMOPTERIN"/>
</dbReference>
<dbReference type="GO" id="GO:0043546">
    <property type="term" value="F:molybdopterin cofactor binding"/>
    <property type="evidence" value="ECO:0007669"/>
    <property type="project" value="TreeGrafter"/>
</dbReference>
<evidence type="ECO:0000256" key="14">
    <source>
        <dbReference type="ARBA" id="ARBA00049155"/>
    </source>
</evidence>
<dbReference type="SUPFAM" id="SSF81296">
    <property type="entry name" value="E set domains"/>
    <property type="match status" value="1"/>
</dbReference>
<dbReference type="FunFam" id="3.90.420.10:FF:000002">
    <property type="entry name" value="sulfite oxidase, mitochondrial"/>
    <property type="match status" value="1"/>
</dbReference>
<evidence type="ECO:0000256" key="2">
    <source>
        <dbReference type="ARBA" id="ARBA00001970"/>
    </source>
</evidence>
<evidence type="ECO:0000256" key="10">
    <source>
        <dbReference type="ARBA" id="ARBA00022723"/>
    </source>
</evidence>
<sequence>MHPGLRSLQMRGGGLGVSALGRSLFSPTPVLETTREIGRRAFKKDGRPPWVVKGGQSRFASTSKPQGAKHAKLPPQRPPRLSTTASRPNLKDQGQEAGPKRRLPLSAGRNMVLILGTIPLAILFNPFGQTTLEAEAPRKQSEEEGEESGNRGLRTIRLEEVKGHGAGSGKPWVTRGTKVYDITDWVEGHPGGEVILRAAGGSVDPYYVIWKIFSIHQKKDVYDILESYLIGIVDPRDLTNGAMPEESIEDPFSQDPSRDNALHTHSSRPCNAETPSCQLTTFITPNNIFYVRNHMWVPTPPAQAKLEIELSDGEEVSFSLRDLKEKFPQHTITSTLQCSGNRRSHMTDATTHTSGLQWTVGAIGTATWTGPLLRDVLEKSGMNISRPPSSAKHVQFTGHEAYGASVPIEKALNPYGDVILAHSMNNEPIPKDHGSPLRVIVPGHVAARSVKWLKKITVSDEESTSQWQRRDYKCFGPNESGKEDWGAAKSIQEMPVNSAVTSISEMEGKGTVVKGWAYSGGGREIVRVDVSVDDGKSWDQACIGCVNEDKDANGQPANKHWAWKQWHYTIPTPNGNKDGREKKDGTKRIIAVKATDEAYNTQPEHFDPIYNVRGNLAAAWHRVPFEGGKTEVGFKP</sequence>
<comment type="subcellular location">
    <subcellularLocation>
        <location evidence="3">Mitochondrion intermembrane space</location>
    </subcellularLocation>
</comment>
<organism evidence="17 18">
    <name type="scientific">Amylocarpus encephaloides</name>
    <dbReference type="NCBI Taxonomy" id="45428"/>
    <lineage>
        <taxon>Eukaryota</taxon>
        <taxon>Fungi</taxon>
        <taxon>Dikarya</taxon>
        <taxon>Ascomycota</taxon>
        <taxon>Pezizomycotina</taxon>
        <taxon>Leotiomycetes</taxon>
        <taxon>Helotiales</taxon>
        <taxon>Helotiales incertae sedis</taxon>
        <taxon>Amylocarpus</taxon>
    </lineage>
</organism>
<dbReference type="SUPFAM" id="SSF56524">
    <property type="entry name" value="Oxidoreductase molybdopterin-binding domain"/>
    <property type="match status" value="1"/>
</dbReference>
<dbReference type="PROSITE" id="PS50255">
    <property type="entry name" value="CYTOCHROME_B5_2"/>
    <property type="match status" value="1"/>
</dbReference>
<dbReference type="Gene3D" id="3.10.120.10">
    <property type="entry name" value="Cytochrome b5-like heme/steroid binding domain"/>
    <property type="match status" value="1"/>
</dbReference>
<dbReference type="SMART" id="SM01117">
    <property type="entry name" value="Cyt-b5"/>
    <property type="match status" value="1"/>
</dbReference>
<accession>A0A9P7Y9W6</accession>
<evidence type="ECO:0000256" key="1">
    <source>
        <dbReference type="ARBA" id="ARBA00001924"/>
    </source>
</evidence>
<dbReference type="SUPFAM" id="SSF55856">
    <property type="entry name" value="Cytochrome b5-like heme/steroid binding domain"/>
    <property type="match status" value="1"/>
</dbReference>
<evidence type="ECO:0000256" key="15">
    <source>
        <dbReference type="SAM" id="MobiDB-lite"/>
    </source>
</evidence>
<gene>
    <name evidence="17" type="ORF">BJ875DRAFT_546520</name>
</gene>
<dbReference type="GO" id="GO:0006790">
    <property type="term" value="P:sulfur compound metabolic process"/>
    <property type="evidence" value="ECO:0007669"/>
    <property type="project" value="TreeGrafter"/>
</dbReference>
<dbReference type="EC" id="1.7.1.3" evidence="6"/>
<dbReference type="Pfam" id="PF00173">
    <property type="entry name" value="Cyt-b5"/>
    <property type="match status" value="1"/>
</dbReference>
<evidence type="ECO:0000256" key="8">
    <source>
        <dbReference type="ARBA" id="ARBA00022505"/>
    </source>
</evidence>
<dbReference type="Proteomes" id="UP000824998">
    <property type="component" value="Unassembled WGS sequence"/>
</dbReference>
<evidence type="ECO:0000259" key="16">
    <source>
        <dbReference type="PROSITE" id="PS50255"/>
    </source>
</evidence>
<dbReference type="GO" id="GO:0030151">
    <property type="term" value="F:molybdenum ion binding"/>
    <property type="evidence" value="ECO:0007669"/>
    <property type="project" value="InterPro"/>
</dbReference>
<evidence type="ECO:0000256" key="7">
    <source>
        <dbReference type="ARBA" id="ARBA00015499"/>
    </source>
</evidence>
<comment type="pathway">
    <text evidence="4">Energy metabolism; sulfur metabolism.</text>
</comment>
<dbReference type="InterPro" id="IPR001199">
    <property type="entry name" value="Cyt_B5-like_heme/steroid-bd"/>
</dbReference>
<dbReference type="EMBL" id="MU251709">
    <property type="protein sequence ID" value="KAG9230018.1"/>
    <property type="molecule type" value="Genomic_DNA"/>
</dbReference>
<evidence type="ECO:0000256" key="3">
    <source>
        <dbReference type="ARBA" id="ARBA00004569"/>
    </source>
</evidence>
<feature type="compositionally biased region" description="Basic and acidic residues" evidence="15">
    <location>
        <begin position="38"/>
        <end position="47"/>
    </location>
</feature>
<keyword evidence="8" id="KW-0500">Molybdenum</keyword>
<dbReference type="Gene3D" id="3.90.420.10">
    <property type="entry name" value="Oxidoreductase, molybdopterin-binding domain"/>
    <property type="match status" value="1"/>
</dbReference>
<keyword evidence="12" id="KW-0408">Iron</keyword>
<dbReference type="AlphaFoldDB" id="A0A9P7Y9W6"/>
<feature type="region of interest" description="Disordered" evidence="15">
    <location>
        <begin position="241"/>
        <end position="270"/>
    </location>
</feature>
<proteinExistence type="predicted"/>
<feature type="region of interest" description="Disordered" evidence="15">
    <location>
        <begin position="38"/>
        <end position="103"/>
    </location>
</feature>
<keyword evidence="11" id="KW-0560">Oxidoreductase</keyword>
<keyword evidence="10" id="KW-0479">Metal-binding</keyword>
<dbReference type="PANTHER" id="PTHR19372">
    <property type="entry name" value="SULFITE REDUCTASE"/>
    <property type="match status" value="1"/>
</dbReference>
<dbReference type="GO" id="GO:0005758">
    <property type="term" value="C:mitochondrial intermembrane space"/>
    <property type="evidence" value="ECO:0007669"/>
    <property type="project" value="UniProtKB-SubCell"/>
</dbReference>
<keyword evidence="18" id="KW-1185">Reference proteome</keyword>
<dbReference type="InterPro" id="IPR008335">
    <property type="entry name" value="Mopterin_OxRdtase_euk"/>
</dbReference>
<dbReference type="Gene3D" id="2.60.40.650">
    <property type="match status" value="1"/>
</dbReference>
<keyword evidence="13" id="KW-0496">Mitochondrion</keyword>
<evidence type="ECO:0000256" key="4">
    <source>
        <dbReference type="ARBA" id="ARBA00004971"/>
    </source>
</evidence>
<dbReference type="Pfam" id="PF00174">
    <property type="entry name" value="Oxidored_molyb"/>
    <property type="match status" value="1"/>
</dbReference>
<keyword evidence="9" id="KW-0349">Heme</keyword>
<evidence type="ECO:0000256" key="12">
    <source>
        <dbReference type="ARBA" id="ARBA00023004"/>
    </source>
</evidence>
<dbReference type="PANTHER" id="PTHR19372:SF7">
    <property type="entry name" value="SULFITE OXIDASE, MITOCHONDRIAL"/>
    <property type="match status" value="1"/>
</dbReference>
<name>A0A9P7Y9W6_9HELO</name>
<dbReference type="InterPro" id="IPR005066">
    <property type="entry name" value="MoCF_OxRdtse_dimer"/>
</dbReference>
<dbReference type="InterPro" id="IPR036374">
    <property type="entry name" value="OxRdtase_Mopterin-bd_sf"/>
</dbReference>
<comment type="catalytic activity">
    <reaction evidence="14">
        <text>nitrite + NADP(+) + H2O = nitrate + NADPH + H(+)</text>
        <dbReference type="Rhea" id="RHEA:19061"/>
        <dbReference type="ChEBI" id="CHEBI:15377"/>
        <dbReference type="ChEBI" id="CHEBI:15378"/>
        <dbReference type="ChEBI" id="CHEBI:16301"/>
        <dbReference type="ChEBI" id="CHEBI:17632"/>
        <dbReference type="ChEBI" id="CHEBI:57783"/>
        <dbReference type="ChEBI" id="CHEBI:58349"/>
        <dbReference type="EC" id="1.7.1.3"/>
    </reaction>
</comment>
<dbReference type="InterPro" id="IPR000572">
    <property type="entry name" value="OxRdtase_Mopterin-bd_dom"/>
</dbReference>
<evidence type="ECO:0000256" key="6">
    <source>
        <dbReference type="ARBA" id="ARBA00012673"/>
    </source>
</evidence>
<dbReference type="FunFam" id="3.10.120.10:FF:000007">
    <property type="entry name" value="Sulfite oxidase, mitochondrial"/>
    <property type="match status" value="1"/>
</dbReference>
<dbReference type="Pfam" id="PF03404">
    <property type="entry name" value="Mo-co_dimer"/>
    <property type="match status" value="1"/>
</dbReference>
<feature type="domain" description="Cytochrome b5 heme-binding" evidence="16">
    <location>
        <begin position="153"/>
        <end position="234"/>
    </location>
</feature>
<evidence type="ECO:0000313" key="17">
    <source>
        <dbReference type="EMBL" id="KAG9230018.1"/>
    </source>
</evidence>
<dbReference type="GO" id="GO:0008482">
    <property type="term" value="F:sulfite oxidase activity"/>
    <property type="evidence" value="ECO:0007669"/>
    <property type="project" value="UniProtKB-EC"/>
</dbReference>
<comment type="caution">
    <text evidence="17">The sequence shown here is derived from an EMBL/GenBank/DDBJ whole genome shotgun (WGS) entry which is preliminary data.</text>
</comment>
<dbReference type="InterPro" id="IPR036400">
    <property type="entry name" value="Cyt_B5-like_heme/steroid_sf"/>
</dbReference>
<dbReference type="GO" id="GO:0020037">
    <property type="term" value="F:heme binding"/>
    <property type="evidence" value="ECO:0007669"/>
    <property type="project" value="TreeGrafter"/>
</dbReference>
<reference evidence="17" key="1">
    <citation type="journal article" date="2021" name="IMA Fungus">
        <title>Genomic characterization of three marine fungi, including Emericellopsis atlantica sp. nov. with signatures of a generalist lifestyle and marine biomass degradation.</title>
        <authorList>
            <person name="Hagestad O.C."/>
            <person name="Hou L."/>
            <person name="Andersen J.H."/>
            <person name="Hansen E.H."/>
            <person name="Altermark B."/>
            <person name="Li C."/>
            <person name="Kuhnert E."/>
            <person name="Cox R.J."/>
            <person name="Crous P.W."/>
            <person name="Spatafora J.W."/>
            <person name="Lail K."/>
            <person name="Amirebrahimi M."/>
            <person name="Lipzen A."/>
            <person name="Pangilinan J."/>
            <person name="Andreopoulos W."/>
            <person name="Hayes R.D."/>
            <person name="Ng V."/>
            <person name="Grigoriev I.V."/>
            <person name="Jackson S.A."/>
            <person name="Sutton T.D.S."/>
            <person name="Dobson A.D.W."/>
            <person name="Rama T."/>
        </authorList>
    </citation>
    <scope>NUCLEOTIDE SEQUENCE</scope>
    <source>
        <strain evidence="17">TRa018bII</strain>
    </source>
</reference>
<dbReference type="InterPro" id="IPR014756">
    <property type="entry name" value="Ig_E-set"/>
</dbReference>
<dbReference type="OrthoDB" id="10051395at2759"/>
<evidence type="ECO:0000256" key="5">
    <source>
        <dbReference type="ARBA" id="ARBA00012505"/>
    </source>
</evidence>
<evidence type="ECO:0000256" key="13">
    <source>
        <dbReference type="ARBA" id="ARBA00023128"/>
    </source>
</evidence>
<evidence type="ECO:0000313" key="18">
    <source>
        <dbReference type="Proteomes" id="UP000824998"/>
    </source>
</evidence>